<protein>
    <submittedName>
        <fullName evidence="3">Alpha, alpha-phosphotrehalase</fullName>
    </submittedName>
</protein>
<feature type="domain" description="Glycosyl hydrolase family 13 catalytic" evidence="2">
    <location>
        <begin position="10"/>
        <end position="113"/>
    </location>
</feature>
<dbReference type="EMBL" id="ANJV01000072">
    <property type="protein sequence ID" value="EPC53035.1"/>
    <property type="molecule type" value="Genomic_DNA"/>
</dbReference>
<evidence type="ECO:0000313" key="4">
    <source>
        <dbReference type="Proteomes" id="UP000014303"/>
    </source>
</evidence>
<evidence type="ECO:0000256" key="1">
    <source>
        <dbReference type="ARBA" id="ARBA00023295"/>
    </source>
</evidence>
<dbReference type="InterPro" id="IPR006047">
    <property type="entry name" value="GH13_cat_dom"/>
</dbReference>
<organism evidence="3 4">
    <name type="scientific">Lacticaseibacillus paracasei subsp. paracasei Lpp7</name>
    <dbReference type="NCBI Taxonomy" id="1256200"/>
    <lineage>
        <taxon>Bacteria</taxon>
        <taxon>Bacillati</taxon>
        <taxon>Bacillota</taxon>
        <taxon>Bacilli</taxon>
        <taxon>Lactobacillales</taxon>
        <taxon>Lactobacillaceae</taxon>
        <taxon>Lacticaseibacillus</taxon>
    </lineage>
</organism>
<accession>A0A8E0IJ37</accession>
<dbReference type="SUPFAM" id="SSF51445">
    <property type="entry name" value="(Trans)glycosidases"/>
    <property type="match status" value="1"/>
</dbReference>
<feature type="non-terminal residue" evidence="3">
    <location>
        <position position="116"/>
    </location>
</feature>
<proteinExistence type="predicted"/>
<dbReference type="Pfam" id="PF00128">
    <property type="entry name" value="Alpha-amylase"/>
    <property type="match status" value="1"/>
</dbReference>
<dbReference type="Gene3D" id="3.20.20.80">
    <property type="entry name" value="Glycosidases"/>
    <property type="match status" value="1"/>
</dbReference>
<sequence>MGFHNKVIYQLYPKSFYDSNGDGVGDLRGIIDKIDYLKSLHVDMIWFNPFFVSPQYDNGYDVADYRQIDPRFGTMADFDELAKKLKAAGIDIMLDMVLNHTSTEHAWFQKALAGDK</sequence>
<dbReference type="Proteomes" id="UP000014303">
    <property type="component" value="Unassembled WGS sequence"/>
</dbReference>
<evidence type="ECO:0000313" key="3">
    <source>
        <dbReference type="EMBL" id="EPC53035.1"/>
    </source>
</evidence>
<comment type="caution">
    <text evidence="3">The sequence shown here is derived from an EMBL/GenBank/DDBJ whole genome shotgun (WGS) entry which is preliminary data.</text>
</comment>
<dbReference type="Gene3D" id="3.90.400.10">
    <property type="entry name" value="Oligo-1,6-glucosidase, Domain 2"/>
    <property type="match status" value="1"/>
</dbReference>
<gene>
    <name evidence="3" type="ORF">Lpp7_06205</name>
</gene>
<dbReference type="PANTHER" id="PTHR10357:SF217">
    <property type="entry name" value="TREHALOSE-6-PHOSPHATE HYDROLASE"/>
    <property type="match status" value="1"/>
</dbReference>
<dbReference type="InterPro" id="IPR045857">
    <property type="entry name" value="O16G_dom_2"/>
</dbReference>
<dbReference type="GO" id="GO:0009313">
    <property type="term" value="P:oligosaccharide catabolic process"/>
    <property type="evidence" value="ECO:0007669"/>
    <property type="project" value="TreeGrafter"/>
</dbReference>
<keyword evidence="1" id="KW-0378">Hydrolase</keyword>
<dbReference type="AlphaFoldDB" id="A0A8E0IJ37"/>
<evidence type="ECO:0000259" key="2">
    <source>
        <dbReference type="Pfam" id="PF00128"/>
    </source>
</evidence>
<reference evidence="3 4" key="1">
    <citation type="journal article" date="2013" name="PLoS ONE">
        <title>Lactobacillus paracasei comparative genomics: towards species pan-genome definition and exploitation of diversity.</title>
        <authorList>
            <person name="Smokvina T."/>
            <person name="Wels M."/>
            <person name="Polka J."/>
            <person name="Chervaux C."/>
            <person name="Brisse S."/>
            <person name="Boekhorst J."/>
            <person name="van Hylckama Vlieg J.E."/>
            <person name="Siezen R.J."/>
        </authorList>
    </citation>
    <scope>NUCLEOTIDE SEQUENCE [LARGE SCALE GENOMIC DNA]</scope>
    <source>
        <strain evidence="3 4">Lpp7</strain>
    </source>
</reference>
<keyword evidence="1" id="KW-0326">Glycosidase</keyword>
<dbReference type="InterPro" id="IPR017853">
    <property type="entry name" value="GH"/>
</dbReference>
<dbReference type="GO" id="GO:0004556">
    <property type="term" value="F:alpha-amylase activity"/>
    <property type="evidence" value="ECO:0007669"/>
    <property type="project" value="TreeGrafter"/>
</dbReference>
<dbReference type="PANTHER" id="PTHR10357">
    <property type="entry name" value="ALPHA-AMYLASE FAMILY MEMBER"/>
    <property type="match status" value="1"/>
</dbReference>
<name>A0A8E0IJ37_LACPA</name>